<feature type="non-terminal residue" evidence="1">
    <location>
        <position position="30"/>
    </location>
</feature>
<evidence type="ECO:0000313" key="1">
    <source>
        <dbReference type="EMBL" id="MQR27567.1"/>
    </source>
</evidence>
<dbReference type="GO" id="GO:0006935">
    <property type="term" value="P:chemotaxis"/>
    <property type="evidence" value="ECO:0007669"/>
    <property type="project" value="InterPro"/>
</dbReference>
<dbReference type="EMBL" id="WIPA01000064">
    <property type="protein sequence ID" value="MQR27567.1"/>
    <property type="molecule type" value="Genomic_DNA"/>
</dbReference>
<organism evidence="1 2">
    <name type="scientific">Leuconostoc mesenteroides</name>
    <dbReference type="NCBI Taxonomy" id="1245"/>
    <lineage>
        <taxon>Bacteria</taxon>
        <taxon>Bacillati</taxon>
        <taxon>Bacillota</taxon>
        <taxon>Bacilli</taxon>
        <taxon>Lactobacillales</taxon>
        <taxon>Lactobacillaceae</taxon>
        <taxon>Leuconostoc</taxon>
    </lineage>
</organism>
<sequence length="30" mass="3351">MLYLLFQLDGDRYALNVAQIAEVLPLAATK</sequence>
<protein>
    <submittedName>
        <fullName evidence="1">Chemotaxis protein CheW</fullName>
    </submittedName>
</protein>
<gene>
    <name evidence="1" type="ORF">GFV13_10070</name>
</gene>
<dbReference type="InterPro" id="IPR036061">
    <property type="entry name" value="CheW-like_dom_sf"/>
</dbReference>
<dbReference type="SUPFAM" id="SSF50341">
    <property type="entry name" value="CheW-like"/>
    <property type="match status" value="1"/>
</dbReference>
<reference evidence="1 2" key="1">
    <citation type="submission" date="2019-10" db="EMBL/GenBank/DDBJ databases">
        <title>WGS of Leuconostoc mesenteroides.</title>
        <authorList>
            <person name="Melo Bolivar J."/>
            <person name="Marino-Ramirez L."/>
            <person name="Villamil Diaz L.M."/>
        </authorList>
    </citation>
    <scope>NUCLEOTIDE SEQUENCE [LARGE SCALE GENOMIC DNA]</scope>
    <source>
        <strain evidence="1 2">M11</strain>
    </source>
</reference>
<dbReference type="GO" id="GO:0007165">
    <property type="term" value="P:signal transduction"/>
    <property type="evidence" value="ECO:0007669"/>
    <property type="project" value="InterPro"/>
</dbReference>
<name>A0A843YYY1_LEUME</name>
<proteinExistence type="predicted"/>
<accession>A0A843YYY1</accession>
<dbReference type="AlphaFoldDB" id="A0A843YYY1"/>
<dbReference type="Proteomes" id="UP000469952">
    <property type="component" value="Unassembled WGS sequence"/>
</dbReference>
<evidence type="ECO:0000313" key="2">
    <source>
        <dbReference type="Proteomes" id="UP000469952"/>
    </source>
</evidence>
<comment type="caution">
    <text evidence="1">The sequence shown here is derived from an EMBL/GenBank/DDBJ whole genome shotgun (WGS) entry which is preliminary data.</text>
</comment>